<evidence type="ECO:0000256" key="2">
    <source>
        <dbReference type="ARBA" id="ARBA00023015"/>
    </source>
</evidence>
<keyword evidence="2" id="KW-0805">Transcription regulation</keyword>
<dbReference type="InterPro" id="IPR036638">
    <property type="entry name" value="HLH_DNA-bd_sf"/>
</dbReference>
<dbReference type="EMBL" id="CAKMRJ010003334">
    <property type="protein sequence ID" value="CAH1433684.1"/>
    <property type="molecule type" value="Genomic_DNA"/>
</dbReference>
<protein>
    <recommendedName>
        <fullName evidence="7">BHLH domain-containing protein</fullName>
    </recommendedName>
</protein>
<feature type="domain" description="BHLH" evidence="7">
    <location>
        <begin position="80"/>
        <end position="129"/>
    </location>
</feature>
<dbReference type="SMART" id="SM00353">
    <property type="entry name" value="HLH"/>
    <property type="match status" value="1"/>
</dbReference>
<gene>
    <name evidence="8" type="ORF">LVIROSA_LOCUS20265</name>
</gene>
<keyword evidence="5" id="KW-0539">Nucleus</keyword>
<comment type="subcellular location">
    <subcellularLocation>
        <location evidence="1">Nucleus</location>
    </subcellularLocation>
</comment>
<keyword evidence="3" id="KW-0238">DNA-binding</keyword>
<dbReference type="GO" id="GO:0003677">
    <property type="term" value="F:DNA binding"/>
    <property type="evidence" value="ECO:0007669"/>
    <property type="project" value="UniProtKB-KW"/>
</dbReference>
<dbReference type="Proteomes" id="UP001157418">
    <property type="component" value="Unassembled WGS sequence"/>
</dbReference>
<evidence type="ECO:0000313" key="9">
    <source>
        <dbReference type="Proteomes" id="UP001157418"/>
    </source>
</evidence>
<dbReference type="GO" id="GO:0005634">
    <property type="term" value="C:nucleus"/>
    <property type="evidence" value="ECO:0007669"/>
    <property type="project" value="UniProtKB-SubCell"/>
</dbReference>
<evidence type="ECO:0000256" key="6">
    <source>
        <dbReference type="SAM" id="MobiDB-lite"/>
    </source>
</evidence>
<dbReference type="Gene3D" id="4.10.280.10">
    <property type="entry name" value="Helix-loop-helix DNA-binding domain"/>
    <property type="match status" value="1"/>
</dbReference>
<dbReference type="AlphaFoldDB" id="A0AAU9NAV9"/>
<evidence type="ECO:0000256" key="1">
    <source>
        <dbReference type="ARBA" id="ARBA00004123"/>
    </source>
</evidence>
<evidence type="ECO:0000256" key="4">
    <source>
        <dbReference type="ARBA" id="ARBA00023163"/>
    </source>
</evidence>
<keyword evidence="4" id="KW-0804">Transcription</keyword>
<dbReference type="PANTHER" id="PTHR45844:SF3">
    <property type="entry name" value="BHLH DOMAIN-CONTAINING PROTEIN"/>
    <property type="match status" value="1"/>
</dbReference>
<evidence type="ECO:0000256" key="3">
    <source>
        <dbReference type="ARBA" id="ARBA00023125"/>
    </source>
</evidence>
<feature type="compositionally biased region" description="Acidic residues" evidence="6">
    <location>
        <begin position="326"/>
        <end position="344"/>
    </location>
</feature>
<reference evidence="8 9" key="1">
    <citation type="submission" date="2022-01" db="EMBL/GenBank/DDBJ databases">
        <authorList>
            <person name="Xiong W."/>
            <person name="Schranz E."/>
        </authorList>
    </citation>
    <scope>NUCLEOTIDE SEQUENCE [LARGE SCALE GENOMIC DNA]</scope>
</reference>
<name>A0AAU9NAV9_9ASTR</name>
<dbReference type="CDD" id="cd04873">
    <property type="entry name" value="ACT_UUR-ACR-like"/>
    <property type="match status" value="1"/>
</dbReference>
<dbReference type="GO" id="GO:0046983">
    <property type="term" value="F:protein dimerization activity"/>
    <property type="evidence" value="ECO:0007669"/>
    <property type="project" value="InterPro"/>
</dbReference>
<dbReference type="SUPFAM" id="SSF47459">
    <property type="entry name" value="HLH, helix-loop-helix DNA-binding domain"/>
    <property type="match status" value="1"/>
</dbReference>
<comment type="caution">
    <text evidence="8">The sequence shown here is derived from an EMBL/GenBank/DDBJ whole genome shotgun (WGS) entry which is preliminary data.</text>
</comment>
<keyword evidence="9" id="KW-1185">Reference proteome</keyword>
<dbReference type="PANTHER" id="PTHR45844">
    <property type="entry name" value="TRANSCRIPTION FACTOR BHLH30"/>
    <property type="match status" value="1"/>
</dbReference>
<proteinExistence type="predicted"/>
<dbReference type="PROSITE" id="PS50888">
    <property type="entry name" value="BHLH"/>
    <property type="match status" value="1"/>
</dbReference>
<evidence type="ECO:0000259" key="7">
    <source>
        <dbReference type="PROSITE" id="PS50888"/>
    </source>
</evidence>
<sequence length="344" mass="38151">MEFPPSFFKGFTSSEEYALKEMMMMRGGCGRTTSSSSLVLDNERGEIVRALVRPGSIHHHHHNSHVHHHHKGAKAEKALMALRNHSEAERRRRERINGHLSMLRSLIPGTTKMDKASLLAEVISHLNQMRKTATESTKGVLIPMDIDEVKVEQEDDTIGLNGSSYSIKASLCCEYKHEVLSDLKEAIDGLHLKTIRAEIATLGSRMINLFVITGSKDDVNIKDIVSSVRQALKSALVILTATGSTNTGPVTRSRSRAVTNLISQPLVMSTQQEELMKKLEAFMVQQTENTLELKGGNRSLAAKHATLEESLIITIPKQGQQKGSEASEEEEEMDQQFEDSSELA</sequence>
<evidence type="ECO:0000313" key="8">
    <source>
        <dbReference type="EMBL" id="CAH1433684.1"/>
    </source>
</evidence>
<feature type="region of interest" description="Disordered" evidence="6">
    <location>
        <begin position="315"/>
        <end position="344"/>
    </location>
</feature>
<accession>A0AAU9NAV9</accession>
<evidence type="ECO:0000256" key="5">
    <source>
        <dbReference type="ARBA" id="ARBA00023242"/>
    </source>
</evidence>
<dbReference type="Pfam" id="PF00010">
    <property type="entry name" value="HLH"/>
    <property type="match status" value="1"/>
</dbReference>
<organism evidence="8 9">
    <name type="scientific">Lactuca virosa</name>
    <dbReference type="NCBI Taxonomy" id="75947"/>
    <lineage>
        <taxon>Eukaryota</taxon>
        <taxon>Viridiplantae</taxon>
        <taxon>Streptophyta</taxon>
        <taxon>Embryophyta</taxon>
        <taxon>Tracheophyta</taxon>
        <taxon>Spermatophyta</taxon>
        <taxon>Magnoliopsida</taxon>
        <taxon>eudicotyledons</taxon>
        <taxon>Gunneridae</taxon>
        <taxon>Pentapetalae</taxon>
        <taxon>asterids</taxon>
        <taxon>campanulids</taxon>
        <taxon>Asterales</taxon>
        <taxon>Asteraceae</taxon>
        <taxon>Cichorioideae</taxon>
        <taxon>Cichorieae</taxon>
        <taxon>Lactucinae</taxon>
        <taxon>Lactuca</taxon>
    </lineage>
</organism>
<dbReference type="InterPro" id="IPR045847">
    <property type="entry name" value="AIG1-like"/>
</dbReference>
<dbReference type="InterPro" id="IPR011598">
    <property type="entry name" value="bHLH_dom"/>
</dbReference>
<dbReference type="GO" id="GO:0003700">
    <property type="term" value="F:DNA-binding transcription factor activity"/>
    <property type="evidence" value="ECO:0007669"/>
    <property type="project" value="InterPro"/>
</dbReference>